<keyword evidence="2" id="KW-1185">Reference proteome</keyword>
<gene>
    <name evidence="1" type="ORF">FE784_33925</name>
</gene>
<accession>A0A5C4SYM9</accession>
<dbReference type="OrthoDB" id="9809261at2"/>
<dbReference type="SUPFAM" id="SSF53474">
    <property type="entry name" value="alpha/beta-Hydrolases"/>
    <property type="match status" value="1"/>
</dbReference>
<protein>
    <recommendedName>
        <fullName evidence="3">Alpha/beta hydrolase</fullName>
    </recommendedName>
</protein>
<evidence type="ECO:0000313" key="2">
    <source>
        <dbReference type="Proteomes" id="UP000307943"/>
    </source>
</evidence>
<dbReference type="RefSeq" id="WP_139606691.1">
    <property type="nucleotide sequence ID" value="NZ_VDCQ01000072.1"/>
</dbReference>
<evidence type="ECO:0000313" key="1">
    <source>
        <dbReference type="EMBL" id="TNJ61606.1"/>
    </source>
</evidence>
<dbReference type="Pfam" id="PF12715">
    <property type="entry name" value="Abhydrolase_7"/>
    <property type="match status" value="1"/>
</dbReference>
<proteinExistence type="predicted"/>
<comment type="caution">
    <text evidence="1">The sequence shown here is derived from an EMBL/GenBank/DDBJ whole genome shotgun (WGS) entry which is preliminary data.</text>
</comment>
<dbReference type="PANTHER" id="PTHR22946">
    <property type="entry name" value="DIENELACTONE HYDROLASE DOMAIN-CONTAINING PROTEIN-RELATED"/>
    <property type="match status" value="1"/>
</dbReference>
<dbReference type="InterPro" id="IPR025890">
    <property type="entry name" value="Abhydrolase_bac"/>
</dbReference>
<name>A0A5C4SYM9_9BACL</name>
<dbReference type="InterPro" id="IPR029058">
    <property type="entry name" value="AB_hydrolase_fold"/>
</dbReference>
<dbReference type="Proteomes" id="UP000307943">
    <property type="component" value="Unassembled WGS sequence"/>
</dbReference>
<evidence type="ECO:0008006" key="3">
    <source>
        <dbReference type="Google" id="ProtNLM"/>
    </source>
</evidence>
<dbReference type="EMBL" id="VDCQ01000072">
    <property type="protein sequence ID" value="TNJ61606.1"/>
    <property type="molecule type" value="Genomic_DNA"/>
</dbReference>
<sequence>MNETNDAAQRWLDRIGKPNHYDYKPYLRLIRKFETAEFDGELYEQANGPGTVQRTLLMLPKTIKEKLPAVVVPFYYPDRMAGYNPDTLEPTNEPNLAMALQLVRRGYAAVTAEAYHLTYRSLELERQDFSRWRLSADALLRDHPEWTGIGKLIADTRLLVDLLCSDPRVDNERIGIAGHSLGGKMALYTGSLDRRIKAILGSDFGLEWDRTNWSEPWYWGDKLDKLKAADMDHAELLRIGGLKPFVLIAGLYDDEGALDVLKRAGYSDASQYLFINHATGHHPPLEALEQGYDFLQTCF</sequence>
<reference evidence="1 2" key="1">
    <citation type="submission" date="2019-05" db="EMBL/GenBank/DDBJ databases">
        <title>We sequenced the genome of Paenibacillus hemerocallicola KCTC 33185 for further insight into its adaptation and study the phylogeny of Paenibacillus.</title>
        <authorList>
            <person name="Narsing Rao M.P."/>
        </authorList>
    </citation>
    <scope>NUCLEOTIDE SEQUENCE [LARGE SCALE GENOMIC DNA]</scope>
    <source>
        <strain evidence="1 2">KCTC 33185</strain>
    </source>
</reference>
<dbReference type="InterPro" id="IPR050261">
    <property type="entry name" value="FrsA_esterase"/>
</dbReference>
<dbReference type="AlphaFoldDB" id="A0A5C4SYM9"/>
<organism evidence="1 2">
    <name type="scientific">Paenibacillus hemerocallicola</name>
    <dbReference type="NCBI Taxonomy" id="1172614"/>
    <lineage>
        <taxon>Bacteria</taxon>
        <taxon>Bacillati</taxon>
        <taxon>Bacillota</taxon>
        <taxon>Bacilli</taxon>
        <taxon>Bacillales</taxon>
        <taxon>Paenibacillaceae</taxon>
        <taxon>Paenibacillus</taxon>
    </lineage>
</organism>
<dbReference type="Gene3D" id="3.40.50.1820">
    <property type="entry name" value="alpha/beta hydrolase"/>
    <property type="match status" value="1"/>
</dbReference>